<keyword evidence="2" id="KW-1133">Transmembrane helix</keyword>
<accession>A0A850SVV3</accession>
<sequence>MRLSRADKLAYALPALPLAVIGIPVYVFLPKFYTDTIGLDISTIGILLMAVRVFDAVTDPVIGYLSDKTPGPLGRRKPYIAVGALGLALSILFLFRPMALSGSSLTFYFGFWLFALFFFWTVITIPYESLGPELTTDYHERTSLFAFRDGFLILGTLLAAAAPVMIDAAVNALRQDPNERLRFSIMAFLFAPMIVMFSFYCIYRIKETFSQDTKEALNKGVLSVFQNRPFLILITAFTISAFGSNLPATLILYYVEYVLKVPNAEGFLLIYFLTGILFLPLWIMISRKIGKKRAWIISMSINTGAFLGVFFLGPGDAFIYGVLVFLSGSGFGAGLVLPSSIQADVIDYDQLLTGQRREGRYIGLWSIAKKLSAALGIGIGLLLLGNAGYSPNMAQNDATVMMLRLLYALVPCLCNILAILIICFYPITEKKHAQILRDIENNAD</sequence>
<dbReference type="RefSeq" id="WP_178366928.1">
    <property type="nucleotide sequence ID" value="NZ_JACADJ010000035.1"/>
</dbReference>
<dbReference type="CDD" id="cd17332">
    <property type="entry name" value="MFS_MelB_like"/>
    <property type="match status" value="1"/>
</dbReference>
<dbReference type="InterPro" id="IPR001927">
    <property type="entry name" value="Na/Gal_symport"/>
</dbReference>
<feature type="transmembrane region" description="Helical" evidence="2">
    <location>
        <begin position="151"/>
        <end position="173"/>
    </location>
</feature>
<evidence type="ECO:0000256" key="2">
    <source>
        <dbReference type="SAM" id="Phobius"/>
    </source>
</evidence>
<proteinExistence type="inferred from homology"/>
<protein>
    <submittedName>
        <fullName evidence="3">MFS transporter</fullName>
    </submittedName>
</protein>
<dbReference type="AlphaFoldDB" id="A0A850SVV3"/>
<feature type="transmembrane region" description="Helical" evidence="2">
    <location>
        <begin position="294"/>
        <end position="312"/>
    </location>
</feature>
<reference evidence="3 4" key="1">
    <citation type="submission" date="2020-06" db="EMBL/GenBank/DDBJ databases">
        <title>High-quality draft genome of sulfate reducer Desulfobacter latus type strain AcrS2 isolated from marine sediment.</title>
        <authorList>
            <person name="Hoppe M."/>
            <person name="Larsen C.K."/>
            <person name="Marshall I.P.G."/>
            <person name="Schramm A."/>
            <person name="Marietou A.G."/>
        </authorList>
    </citation>
    <scope>NUCLEOTIDE SEQUENCE [LARGE SCALE GENOMIC DNA]</scope>
    <source>
        <strain evidence="3 4">AcRS2</strain>
    </source>
</reference>
<dbReference type="GO" id="GO:0015293">
    <property type="term" value="F:symporter activity"/>
    <property type="evidence" value="ECO:0007669"/>
    <property type="project" value="InterPro"/>
</dbReference>
<keyword evidence="4" id="KW-1185">Reference proteome</keyword>
<evidence type="ECO:0000256" key="1">
    <source>
        <dbReference type="ARBA" id="ARBA00009617"/>
    </source>
</evidence>
<dbReference type="InterPro" id="IPR036259">
    <property type="entry name" value="MFS_trans_sf"/>
</dbReference>
<dbReference type="Gene3D" id="1.20.1250.20">
    <property type="entry name" value="MFS general substrate transporter like domains"/>
    <property type="match status" value="2"/>
</dbReference>
<dbReference type="GO" id="GO:0008643">
    <property type="term" value="P:carbohydrate transport"/>
    <property type="evidence" value="ECO:0007669"/>
    <property type="project" value="InterPro"/>
</dbReference>
<comment type="caution">
    <text evidence="3">The sequence shown here is derived from an EMBL/GenBank/DDBJ whole genome shotgun (WGS) entry which is preliminary data.</text>
</comment>
<feature type="transmembrane region" description="Helical" evidence="2">
    <location>
        <begin position="78"/>
        <end position="95"/>
    </location>
</feature>
<keyword evidence="2" id="KW-0812">Transmembrane</keyword>
<dbReference type="InterPro" id="IPR039672">
    <property type="entry name" value="MFS_2"/>
</dbReference>
<dbReference type="Pfam" id="PF13347">
    <property type="entry name" value="MFS_2"/>
    <property type="match status" value="1"/>
</dbReference>
<dbReference type="SUPFAM" id="SSF103473">
    <property type="entry name" value="MFS general substrate transporter"/>
    <property type="match status" value="1"/>
</dbReference>
<dbReference type="NCBIfam" id="TIGR00792">
    <property type="entry name" value="gph"/>
    <property type="match status" value="1"/>
</dbReference>
<comment type="similarity">
    <text evidence="1">Belongs to the sodium:galactoside symporter (TC 2.A.2) family.</text>
</comment>
<feature type="transmembrane region" description="Helical" evidence="2">
    <location>
        <begin position="230"/>
        <end position="255"/>
    </location>
</feature>
<name>A0A850SVV3_9BACT</name>
<feature type="transmembrane region" description="Helical" evidence="2">
    <location>
        <begin position="41"/>
        <end position="66"/>
    </location>
</feature>
<feature type="transmembrane region" description="Helical" evidence="2">
    <location>
        <begin position="267"/>
        <end position="285"/>
    </location>
</feature>
<gene>
    <name evidence="3" type="ORF">HXW94_10820</name>
</gene>
<dbReference type="PANTHER" id="PTHR11328">
    <property type="entry name" value="MAJOR FACILITATOR SUPERFAMILY DOMAIN-CONTAINING PROTEIN"/>
    <property type="match status" value="1"/>
</dbReference>
<feature type="transmembrane region" description="Helical" evidence="2">
    <location>
        <begin position="9"/>
        <end position="29"/>
    </location>
</feature>
<dbReference type="GO" id="GO:0005886">
    <property type="term" value="C:plasma membrane"/>
    <property type="evidence" value="ECO:0007669"/>
    <property type="project" value="TreeGrafter"/>
</dbReference>
<organism evidence="3 4">
    <name type="scientific">Desulfobacter latus</name>
    <dbReference type="NCBI Taxonomy" id="2292"/>
    <lineage>
        <taxon>Bacteria</taxon>
        <taxon>Pseudomonadati</taxon>
        <taxon>Thermodesulfobacteriota</taxon>
        <taxon>Desulfobacteria</taxon>
        <taxon>Desulfobacterales</taxon>
        <taxon>Desulfobacteraceae</taxon>
        <taxon>Desulfobacter</taxon>
    </lineage>
</organism>
<dbReference type="Proteomes" id="UP000553343">
    <property type="component" value="Unassembled WGS sequence"/>
</dbReference>
<feature type="transmembrane region" description="Helical" evidence="2">
    <location>
        <begin position="405"/>
        <end position="427"/>
    </location>
</feature>
<feature type="transmembrane region" description="Helical" evidence="2">
    <location>
        <begin position="362"/>
        <end position="385"/>
    </location>
</feature>
<evidence type="ECO:0000313" key="4">
    <source>
        <dbReference type="Proteomes" id="UP000553343"/>
    </source>
</evidence>
<evidence type="ECO:0000313" key="3">
    <source>
        <dbReference type="EMBL" id="NWH05474.1"/>
    </source>
</evidence>
<dbReference type="PANTHER" id="PTHR11328:SF28">
    <property type="entry name" value="MAJOR FACILITATOR SUPERFAMILY DOMAIN-CONTAINING PROTEIN 12"/>
    <property type="match status" value="1"/>
</dbReference>
<dbReference type="GO" id="GO:0006814">
    <property type="term" value="P:sodium ion transport"/>
    <property type="evidence" value="ECO:0007669"/>
    <property type="project" value="InterPro"/>
</dbReference>
<dbReference type="EMBL" id="JACADJ010000035">
    <property type="protein sequence ID" value="NWH05474.1"/>
    <property type="molecule type" value="Genomic_DNA"/>
</dbReference>
<feature type="transmembrane region" description="Helical" evidence="2">
    <location>
        <begin position="185"/>
        <end position="203"/>
    </location>
</feature>
<feature type="transmembrane region" description="Helical" evidence="2">
    <location>
        <begin position="107"/>
        <end position="130"/>
    </location>
</feature>
<keyword evidence="2" id="KW-0472">Membrane</keyword>
<feature type="transmembrane region" description="Helical" evidence="2">
    <location>
        <begin position="318"/>
        <end position="341"/>
    </location>
</feature>